<evidence type="ECO:0000313" key="1">
    <source>
        <dbReference type="EMBL" id="TXF85966.1"/>
    </source>
</evidence>
<accession>A0A5C7FKS5</accession>
<name>A0A5C7FKS5_9BACT</name>
<dbReference type="Gene3D" id="2.160.10.10">
    <property type="entry name" value="Hexapeptide repeat proteins"/>
    <property type="match status" value="1"/>
</dbReference>
<proteinExistence type="predicted"/>
<dbReference type="PANTHER" id="PTHR23416">
    <property type="entry name" value="SIALIC ACID SYNTHASE-RELATED"/>
    <property type="match status" value="1"/>
</dbReference>
<dbReference type="Proteomes" id="UP000321907">
    <property type="component" value="Unassembled WGS sequence"/>
</dbReference>
<evidence type="ECO:0000313" key="2">
    <source>
        <dbReference type="Proteomes" id="UP000321907"/>
    </source>
</evidence>
<comment type="caution">
    <text evidence="1">The sequence shown here is derived from an EMBL/GenBank/DDBJ whole genome shotgun (WGS) entry which is preliminary data.</text>
</comment>
<dbReference type="RefSeq" id="WP_147932574.1">
    <property type="nucleotide sequence ID" value="NZ_VOXD01000043.1"/>
</dbReference>
<dbReference type="EMBL" id="VOXD01000043">
    <property type="protein sequence ID" value="TXF85966.1"/>
    <property type="molecule type" value="Genomic_DNA"/>
</dbReference>
<dbReference type="AlphaFoldDB" id="A0A5C7FKS5"/>
<keyword evidence="1" id="KW-0012">Acyltransferase</keyword>
<organism evidence="1 2">
    <name type="scientific">Neolewinella aurantiaca</name>
    <dbReference type="NCBI Taxonomy" id="2602767"/>
    <lineage>
        <taxon>Bacteria</taxon>
        <taxon>Pseudomonadati</taxon>
        <taxon>Bacteroidota</taxon>
        <taxon>Saprospiria</taxon>
        <taxon>Saprospirales</taxon>
        <taxon>Lewinellaceae</taxon>
        <taxon>Neolewinella</taxon>
    </lineage>
</organism>
<dbReference type="InterPro" id="IPR051159">
    <property type="entry name" value="Hexapeptide_acetyltransf"/>
</dbReference>
<keyword evidence="1" id="KW-0808">Transferase</keyword>
<dbReference type="GO" id="GO:0016746">
    <property type="term" value="F:acyltransferase activity"/>
    <property type="evidence" value="ECO:0007669"/>
    <property type="project" value="UniProtKB-KW"/>
</dbReference>
<protein>
    <submittedName>
        <fullName evidence="1">Acyltransferase</fullName>
    </submittedName>
</protein>
<dbReference type="OrthoDB" id="9814490at2"/>
<dbReference type="PANTHER" id="PTHR23416:SF78">
    <property type="entry name" value="LIPOPOLYSACCHARIDE BIOSYNTHESIS O-ACETYL TRANSFERASE WBBJ-RELATED"/>
    <property type="match status" value="1"/>
</dbReference>
<sequence length="248" mass="26599">MKSLFTSIIRLRNPAFAFSDDIDSRMIISFLLATAALLLRGLKVLLRGKLPKGLMLGRNVSFRHLHKISFGRLVKLGDQVRLQALGREGIRLGNNVSIGDYSRVIVSTTLGNIGRYIRIGDNVGIGEHAYLGGAGGLSIGDDCIIGQYFSCHPENHNFDALEPLIRHQGVSRSGIRLGKDCWVGAKVTILDGVNIGDHCVIAAGAVVTRSFPAYSVIGGVPAKLLKERATTFPSGNDDAPVTPLILAS</sequence>
<dbReference type="InterPro" id="IPR011004">
    <property type="entry name" value="Trimer_LpxA-like_sf"/>
</dbReference>
<dbReference type="InterPro" id="IPR001451">
    <property type="entry name" value="Hexapep"/>
</dbReference>
<dbReference type="CDD" id="cd04647">
    <property type="entry name" value="LbH_MAT_like"/>
    <property type="match status" value="1"/>
</dbReference>
<keyword evidence="2" id="KW-1185">Reference proteome</keyword>
<dbReference type="Pfam" id="PF14602">
    <property type="entry name" value="Hexapep_2"/>
    <property type="match status" value="1"/>
</dbReference>
<dbReference type="Pfam" id="PF00132">
    <property type="entry name" value="Hexapep"/>
    <property type="match status" value="1"/>
</dbReference>
<dbReference type="SUPFAM" id="SSF51161">
    <property type="entry name" value="Trimeric LpxA-like enzymes"/>
    <property type="match status" value="1"/>
</dbReference>
<reference evidence="1 2" key="1">
    <citation type="submission" date="2019-08" db="EMBL/GenBank/DDBJ databases">
        <title>Lewinella sp. strain SSH13 Genome sequencing and assembly.</title>
        <authorList>
            <person name="Kim I."/>
        </authorList>
    </citation>
    <scope>NUCLEOTIDE SEQUENCE [LARGE SCALE GENOMIC DNA]</scope>
    <source>
        <strain evidence="1 2">SSH13</strain>
    </source>
</reference>
<gene>
    <name evidence="1" type="ORF">FUA23_20105</name>
</gene>